<evidence type="ECO:0000259" key="10">
    <source>
        <dbReference type="PROSITE" id="PS50968"/>
    </source>
</evidence>
<keyword evidence="16" id="KW-1185">Reference proteome</keyword>
<comment type="cofactor">
    <cofactor evidence="1">
        <name>biotin</name>
        <dbReference type="ChEBI" id="CHEBI:57586"/>
    </cofactor>
</comment>
<dbReference type="PROSITE" id="PS50975">
    <property type="entry name" value="ATP_GRASP"/>
    <property type="match status" value="1"/>
</dbReference>
<dbReference type="EMBL" id="QOKZ01000001">
    <property type="protein sequence ID" value="RMC37583.1"/>
    <property type="molecule type" value="Genomic_DNA"/>
</dbReference>
<keyword evidence="8" id="KW-0511">Multifunctional enzyme</keyword>
<dbReference type="OrthoDB" id="9763189at2"/>
<dbReference type="InterPro" id="IPR051602">
    <property type="entry name" value="ACC_Biotin_Carboxylase"/>
</dbReference>
<evidence type="ECO:0000313" key="16">
    <source>
        <dbReference type="Proteomes" id="UP000273516"/>
    </source>
</evidence>
<evidence type="ECO:0000256" key="6">
    <source>
        <dbReference type="ARBA" id="ARBA00022840"/>
    </source>
</evidence>
<dbReference type="Gene3D" id="3.90.226.10">
    <property type="entry name" value="2-enoyl-CoA Hydratase, Chain A, domain 1"/>
    <property type="match status" value="2"/>
</dbReference>
<dbReference type="AlphaFoldDB" id="A0A3M0MKI9"/>
<dbReference type="InterPro" id="IPR005482">
    <property type="entry name" value="Biotin_COase_C"/>
</dbReference>
<evidence type="ECO:0000256" key="1">
    <source>
        <dbReference type="ARBA" id="ARBA00001953"/>
    </source>
</evidence>
<evidence type="ECO:0000256" key="7">
    <source>
        <dbReference type="ARBA" id="ARBA00023267"/>
    </source>
</evidence>
<evidence type="ECO:0000259" key="14">
    <source>
        <dbReference type="PROSITE" id="PS50989"/>
    </source>
</evidence>
<keyword evidence="5 9" id="KW-0547">Nucleotide-binding</keyword>
<dbReference type="InterPro" id="IPR011763">
    <property type="entry name" value="COA_CT_C"/>
</dbReference>
<dbReference type="Pfam" id="PF01039">
    <property type="entry name" value="Carboxyl_trans"/>
    <property type="match status" value="1"/>
</dbReference>
<dbReference type="RefSeq" id="WP_122110669.1">
    <property type="nucleotide sequence ID" value="NZ_QOKZ01000001.1"/>
</dbReference>
<dbReference type="PROSITE" id="PS00188">
    <property type="entry name" value="BIOTIN"/>
    <property type="match status" value="1"/>
</dbReference>
<dbReference type="InterPro" id="IPR001882">
    <property type="entry name" value="Biotin_BS"/>
</dbReference>
<evidence type="ECO:0000256" key="4">
    <source>
        <dbReference type="ARBA" id="ARBA00022598"/>
    </source>
</evidence>
<dbReference type="InterPro" id="IPR011054">
    <property type="entry name" value="Rudment_hybrid_motif"/>
</dbReference>
<sequence length="1089" mass="115591">MTRINRLLIANRGEIALRIARTAADLGLETCAVHPRDDANSLHVRRADRAELLPGQGGRAYLDIPEMVAAARRGGCDAVHPGYGFLSENAEFAEAVEAAGMRFLGPTPESLRLYGDKIAARKLADEMGVPVVPGTADPVDAAQAEAFFDRLPEGAGMIVKAVAGGGGRGMRVVHDRAGIAPAIEAAQREAKAAFGAADVYVERFIASARHVELQVLGDGQGGVAALGERDCTLQRRHQKVIEIAPAPNLSEELRSRLTGYAAELARANAYRSLGTFEFLLDTATGEVFFIEANPRIQVEHTITEAIYDIDLVALQIRVAEGVTLADLNLPRDARGVAIQSRVNMERIAPDGGIRPAGGTISAYDPPAGPGIRVDGFGYAGYPVSAAYDSLLAKVISRGDTLPAALARSRRALSEFRIDGLDTNLNWLRALLARPELGDYSVNTRFIEAHYAELASAAADLQAASYGTPVHAETEATGHAELPGDEVAVVAPMQATLVDLRISSGDVVAKGQVVAVLEAMKMEHAIEAPVSGRIGTVLAGPGQTLASEEAILSIAPGEGPQEQAGETEEVDPDAVRPDLQELFDRQALGRDEARPEAVGRRRSRGQRTARENLADLCDPGSFNEYGELAIAAQSRRRSREDLVRNTTGDGILTGTGRVNGGRFGAEAARCAFAIGDYTVLAGTQGQRHHRKLDRIFNLAKQHELPMIFFAEGGGGRPGDTDRATVAGLDGPSFATFASLSGKVPVIGVAEGRCFAGNAALLGCCDVIIATERSNIGMAGPAMIEGGGLGVYKPEDVGPIDVQTASGVVDIRVRDEAEACQVAKRYLSYFQGTDTAWSAPDQRLLRRVIPENRLRVYEIRDVIDTLCDEGSVLELRRGWGAGMVTSLVRIEGRPYGLIANNPRHLGGAIDADAAIKATRFLQLCDAHGLPVISLCDTPGFMVGPEAERTGLVRKVCRMFVTGAALRVPVYTVVLRKGYGLGAMAMVAGGFKESALTVSWPTGEFGGMGLEGAVRLGFRKELDAVGNPQEKQALFGRLLAELYENGKAVNYAAATEIDAVIDPLATRGWIANASNAAPPVAGRGGRSFVDTW</sequence>
<evidence type="ECO:0000256" key="3">
    <source>
        <dbReference type="ARBA" id="ARBA00013058"/>
    </source>
</evidence>
<dbReference type="Proteomes" id="UP000273516">
    <property type="component" value="Unassembled WGS sequence"/>
</dbReference>
<dbReference type="GO" id="GO:0005524">
    <property type="term" value="F:ATP binding"/>
    <property type="evidence" value="ECO:0007669"/>
    <property type="project" value="UniProtKB-UniRule"/>
</dbReference>
<dbReference type="EC" id="6.4.1.2" evidence="3"/>
<dbReference type="InterPro" id="IPR029045">
    <property type="entry name" value="ClpP/crotonase-like_dom_sf"/>
</dbReference>
<evidence type="ECO:0000259" key="11">
    <source>
        <dbReference type="PROSITE" id="PS50975"/>
    </source>
</evidence>
<reference evidence="15 16" key="1">
    <citation type="submission" date="2018-07" db="EMBL/GenBank/DDBJ databases">
        <authorList>
            <person name="Zhang Y."/>
            <person name="Wang L."/>
            <person name="Ma S."/>
        </authorList>
    </citation>
    <scope>NUCLEOTIDE SEQUENCE [LARGE SCALE GENOMIC DNA]</scope>
    <source>
        <strain evidence="15 16">4-2</strain>
    </source>
</reference>
<feature type="domain" description="Lipoyl-binding" evidence="10">
    <location>
        <begin position="476"/>
        <end position="554"/>
    </location>
</feature>
<dbReference type="PANTHER" id="PTHR48095">
    <property type="entry name" value="PYRUVATE CARBOXYLASE SUBUNIT A"/>
    <property type="match status" value="1"/>
</dbReference>
<comment type="pathway">
    <text evidence="2">Lipid metabolism; malonyl-CoA biosynthesis; malonyl-CoA from acetyl-CoA: step 1/1.</text>
</comment>
<dbReference type="SUPFAM" id="SSF52440">
    <property type="entry name" value="PreATP-grasp domain"/>
    <property type="match status" value="1"/>
</dbReference>
<dbReference type="Gene3D" id="2.40.50.100">
    <property type="match status" value="1"/>
</dbReference>
<evidence type="ECO:0000256" key="9">
    <source>
        <dbReference type="PROSITE-ProRule" id="PRU00409"/>
    </source>
</evidence>
<evidence type="ECO:0000259" key="12">
    <source>
        <dbReference type="PROSITE" id="PS50979"/>
    </source>
</evidence>
<dbReference type="PROSITE" id="PS00867">
    <property type="entry name" value="CPSASE_2"/>
    <property type="match status" value="1"/>
</dbReference>
<keyword evidence="4" id="KW-0436">Ligase</keyword>
<comment type="caution">
    <text evidence="15">The sequence shown here is derived from an EMBL/GenBank/DDBJ whole genome shotgun (WGS) entry which is preliminary data.</text>
</comment>
<dbReference type="PROSITE" id="PS50989">
    <property type="entry name" value="COA_CT_CTER"/>
    <property type="match status" value="1"/>
</dbReference>
<dbReference type="SUPFAM" id="SSF52096">
    <property type="entry name" value="ClpP/crotonase"/>
    <property type="match status" value="2"/>
</dbReference>
<dbReference type="InterPro" id="IPR005479">
    <property type="entry name" value="CPAse_ATP-bd"/>
</dbReference>
<dbReference type="Gene3D" id="3.30.470.20">
    <property type="entry name" value="ATP-grasp fold, B domain"/>
    <property type="match status" value="1"/>
</dbReference>
<dbReference type="SMART" id="SM00878">
    <property type="entry name" value="Biotin_carb_C"/>
    <property type="match status" value="1"/>
</dbReference>
<dbReference type="PROSITE" id="PS50890">
    <property type="entry name" value="PUA"/>
    <property type="match status" value="1"/>
</dbReference>
<dbReference type="PROSITE" id="PS50968">
    <property type="entry name" value="BIOTINYL_LIPOYL"/>
    <property type="match status" value="1"/>
</dbReference>
<evidence type="ECO:0000259" key="13">
    <source>
        <dbReference type="PROSITE" id="PS50980"/>
    </source>
</evidence>
<dbReference type="UniPathway" id="UPA00655">
    <property type="reaction ID" value="UER00711"/>
</dbReference>
<dbReference type="PROSITE" id="PS50980">
    <property type="entry name" value="COA_CT_NTER"/>
    <property type="match status" value="1"/>
</dbReference>
<dbReference type="Pfam" id="PF00289">
    <property type="entry name" value="Biotin_carb_N"/>
    <property type="match status" value="1"/>
</dbReference>
<feature type="domain" description="Biotin carboxylation" evidence="12">
    <location>
        <begin position="3"/>
        <end position="451"/>
    </location>
</feature>
<keyword evidence="6 9" id="KW-0067">ATP-binding</keyword>
<dbReference type="InterPro" id="IPR011053">
    <property type="entry name" value="Single_hybrid_motif"/>
</dbReference>
<evidence type="ECO:0000256" key="8">
    <source>
        <dbReference type="ARBA" id="ARBA00023268"/>
    </source>
</evidence>
<proteinExistence type="predicted"/>
<protein>
    <recommendedName>
        <fullName evidence="3">acetyl-CoA carboxylase</fullName>
        <ecNumber evidence="3">6.4.1.2</ecNumber>
    </recommendedName>
</protein>
<dbReference type="GO" id="GO:0046872">
    <property type="term" value="F:metal ion binding"/>
    <property type="evidence" value="ECO:0007669"/>
    <property type="project" value="InterPro"/>
</dbReference>
<dbReference type="InterPro" id="IPR016185">
    <property type="entry name" value="PreATP-grasp_dom_sf"/>
</dbReference>
<feature type="domain" description="CoA carboxyltransferase N-terminal" evidence="13">
    <location>
        <begin position="571"/>
        <end position="841"/>
    </location>
</feature>
<dbReference type="SUPFAM" id="SSF56059">
    <property type="entry name" value="Glutathione synthetase ATP-binding domain-like"/>
    <property type="match status" value="1"/>
</dbReference>
<evidence type="ECO:0000313" key="15">
    <source>
        <dbReference type="EMBL" id="RMC37583.1"/>
    </source>
</evidence>
<dbReference type="GO" id="GO:0003989">
    <property type="term" value="F:acetyl-CoA carboxylase activity"/>
    <property type="evidence" value="ECO:0007669"/>
    <property type="project" value="UniProtKB-EC"/>
</dbReference>
<dbReference type="SUPFAM" id="SSF51230">
    <property type="entry name" value="Single hybrid motif"/>
    <property type="match status" value="1"/>
</dbReference>
<dbReference type="InterPro" id="IPR011762">
    <property type="entry name" value="COA_CT_N"/>
</dbReference>
<keyword evidence="7" id="KW-0092">Biotin</keyword>
<dbReference type="InterPro" id="IPR000089">
    <property type="entry name" value="Biotin_lipoyl"/>
</dbReference>
<feature type="domain" description="ATP-grasp" evidence="11">
    <location>
        <begin position="121"/>
        <end position="320"/>
    </location>
</feature>
<feature type="domain" description="CoA carboxyltransferase C-terminal" evidence="14">
    <location>
        <begin position="834"/>
        <end position="1073"/>
    </location>
</feature>
<dbReference type="InterPro" id="IPR034733">
    <property type="entry name" value="AcCoA_carboxyl_beta"/>
</dbReference>
<dbReference type="InterPro" id="IPR011761">
    <property type="entry name" value="ATP-grasp"/>
</dbReference>
<gene>
    <name evidence="15" type="ORF">C9E81_02200</name>
</gene>
<evidence type="ECO:0000256" key="5">
    <source>
        <dbReference type="ARBA" id="ARBA00022741"/>
    </source>
</evidence>
<dbReference type="InterPro" id="IPR005481">
    <property type="entry name" value="BC-like_N"/>
</dbReference>
<dbReference type="Pfam" id="PF02785">
    <property type="entry name" value="Biotin_carb_C"/>
    <property type="match status" value="1"/>
</dbReference>
<name>A0A3M0MKI9_9RHOB</name>
<accession>A0A3M0MKI9</accession>
<dbReference type="InterPro" id="IPR011764">
    <property type="entry name" value="Biotin_carboxylation_dom"/>
</dbReference>
<dbReference type="GO" id="GO:2001295">
    <property type="term" value="P:malonyl-CoA biosynthetic process"/>
    <property type="evidence" value="ECO:0007669"/>
    <property type="project" value="UniProtKB-UniPathway"/>
</dbReference>
<dbReference type="PANTHER" id="PTHR48095:SF5">
    <property type="entry name" value="BLL7292 PROTEIN"/>
    <property type="match status" value="1"/>
</dbReference>
<dbReference type="SUPFAM" id="SSF51246">
    <property type="entry name" value="Rudiment single hybrid motif"/>
    <property type="match status" value="1"/>
</dbReference>
<dbReference type="PROSITE" id="PS50979">
    <property type="entry name" value="BC"/>
    <property type="match status" value="1"/>
</dbReference>
<organism evidence="15 16">
    <name type="scientific">Paracoccus alkanivorans</name>
    <dbReference type="NCBI Taxonomy" id="2116655"/>
    <lineage>
        <taxon>Bacteria</taxon>
        <taxon>Pseudomonadati</taxon>
        <taxon>Pseudomonadota</taxon>
        <taxon>Alphaproteobacteria</taxon>
        <taxon>Rhodobacterales</taxon>
        <taxon>Paracoccaceae</taxon>
        <taxon>Paracoccus</taxon>
    </lineage>
</organism>
<evidence type="ECO:0000256" key="2">
    <source>
        <dbReference type="ARBA" id="ARBA00004956"/>
    </source>
</evidence>
<dbReference type="Pfam" id="PF00364">
    <property type="entry name" value="Biotin_lipoyl"/>
    <property type="match status" value="1"/>
</dbReference>
<dbReference type="Pfam" id="PF02786">
    <property type="entry name" value="CPSase_L_D2"/>
    <property type="match status" value="1"/>
</dbReference>
<dbReference type="CDD" id="cd06850">
    <property type="entry name" value="biotinyl_domain"/>
    <property type="match status" value="1"/>
</dbReference>